<comment type="caution">
    <text evidence="1">The sequence shown here is derived from an EMBL/GenBank/DDBJ whole genome shotgun (WGS) entry which is preliminary data.</text>
</comment>
<dbReference type="GO" id="GO:0016874">
    <property type="term" value="F:ligase activity"/>
    <property type="evidence" value="ECO:0007669"/>
    <property type="project" value="UniProtKB-KW"/>
</dbReference>
<organism evidence="1 2">
    <name type="scientific">Pseudomonas kielensis</name>
    <dbReference type="NCBI Taxonomy" id="2762577"/>
    <lineage>
        <taxon>Bacteria</taxon>
        <taxon>Pseudomonadati</taxon>
        <taxon>Pseudomonadota</taxon>
        <taxon>Gammaproteobacteria</taxon>
        <taxon>Pseudomonadales</taxon>
        <taxon>Pseudomonadaceae</taxon>
        <taxon>Pseudomonas</taxon>
    </lineage>
</organism>
<dbReference type="InterPro" id="IPR036420">
    <property type="entry name" value="BRCT_dom_sf"/>
</dbReference>
<sequence length="214" mass="23450">MTDIHDEFERSKYFNRSRIDRRSADALVGLAAGLAADGVVSTAEGLFLRDWLETNLAHLDDPVINLLYSRLSNMLLDGVLDADESLELIGLLQGFSGLSTEKPKAGDHTFTPPNDLPFNHPEPAITWDGSLFVFTGIMAYGPRKDCQVLVEERGGIIGGGVSKNIHYLVVGSIGNDQWRHSTYGTKIIKAVELREAGAPIAIIGEQQWQRALFG</sequence>
<gene>
    <name evidence="1" type="ORF">H7995_10335</name>
</gene>
<reference evidence="1 2" key="1">
    <citation type="submission" date="2020-08" db="EMBL/GenBank/DDBJ databases">
        <title>Pseudomonas sp. nov.</title>
        <authorList>
            <person name="Gieschler S."/>
            <person name="Fiedler G."/>
            <person name="Brinks E."/>
            <person name="Boehnlein C."/>
            <person name="Franz C.M.A.P."/>
            <person name="Kabisch J."/>
        </authorList>
    </citation>
    <scope>NUCLEOTIDE SEQUENCE [LARGE SCALE GENOMIC DNA]</scope>
    <source>
        <strain evidence="1 2">MBT-1</strain>
    </source>
</reference>
<proteinExistence type="predicted"/>
<protein>
    <submittedName>
        <fullName evidence="1">NAD-dependent DNA ligase</fullName>
    </submittedName>
</protein>
<evidence type="ECO:0000313" key="2">
    <source>
        <dbReference type="Proteomes" id="UP000526003"/>
    </source>
</evidence>
<dbReference type="Gene3D" id="3.40.50.10190">
    <property type="entry name" value="BRCT domain"/>
    <property type="match status" value="1"/>
</dbReference>
<dbReference type="CDD" id="cd17748">
    <property type="entry name" value="BRCT_DNA_ligase_like"/>
    <property type="match status" value="1"/>
</dbReference>
<name>A0A7X1GEP4_9PSED</name>
<dbReference type="SUPFAM" id="SSF52113">
    <property type="entry name" value="BRCT domain"/>
    <property type="match status" value="1"/>
</dbReference>
<keyword evidence="1" id="KW-0436">Ligase</keyword>
<keyword evidence="2" id="KW-1185">Reference proteome</keyword>
<dbReference type="RefSeq" id="WP_166591938.1">
    <property type="nucleotide sequence ID" value="NZ_CP090311.1"/>
</dbReference>
<dbReference type="AlphaFoldDB" id="A0A7X1GEP4"/>
<dbReference type="EMBL" id="JACMYG010000008">
    <property type="protein sequence ID" value="MBC2690198.1"/>
    <property type="molecule type" value="Genomic_DNA"/>
</dbReference>
<accession>A0A7X1GEP4</accession>
<evidence type="ECO:0000313" key="1">
    <source>
        <dbReference type="EMBL" id="MBC2690198.1"/>
    </source>
</evidence>
<dbReference type="Proteomes" id="UP000526003">
    <property type="component" value="Unassembled WGS sequence"/>
</dbReference>